<dbReference type="AlphaFoldDB" id="A0A225D3F4"/>
<comment type="caution">
    <text evidence="1">The sequence shown here is derived from an EMBL/GenBank/DDBJ whole genome shotgun (WGS) entry which is preliminary data.</text>
</comment>
<keyword evidence="2" id="KW-1185">Reference proteome</keyword>
<gene>
    <name evidence="1" type="ORF">FRUB_08595</name>
</gene>
<dbReference type="Proteomes" id="UP000214646">
    <property type="component" value="Unassembled WGS sequence"/>
</dbReference>
<evidence type="ECO:0000313" key="1">
    <source>
        <dbReference type="EMBL" id="OWK36032.1"/>
    </source>
</evidence>
<name>A0A225D3F4_9BACT</name>
<reference evidence="2" key="1">
    <citation type="submission" date="2017-06" db="EMBL/GenBank/DDBJ databases">
        <title>Genome analysis of Fimbriiglobus ruber SP5, the first member of the order Planctomycetales with confirmed chitinolytic capability.</title>
        <authorList>
            <person name="Ravin N.V."/>
            <person name="Rakitin A.L."/>
            <person name="Ivanova A.A."/>
            <person name="Beletsky A.V."/>
            <person name="Kulichevskaya I.S."/>
            <person name="Mardanov A.V."/>
            <person name="Dedysh S.N."/>
        </authorList>
    </citation>
    <scope>NUCLEOTIDE SEQUENCE [LARGE SCALE GENOMIC DNA]</scope>
    <source>
        <strain evidence="2">SP5</strain>
    </source>
</reference>
<evidence type="ECO:0000313" key="2">
    <source>
        <dbReference type="Proteomes" id="UP000214646"/>
    </source>
</evidence>
<organism evidence="1 2">
    <name type="scientific">Fimbriiglobus ruber</name>
    <dbReference type="NCBI Taxonomy" id="1908690"/>
    <lineage>
        <taxon>Bacteria</taxon>
        <taxon>Pseudomonadati</taxon>
        <taxon>Planctomycetota</taxon>
        <taxon>Planctomycetia</taxon>
        <taxon>Gemmatales</taxon>
        <taxon>Gemmataceae</taxon>
        <taxon>Fimbriiglobus</taxon>
    </lineage>
</organism>
<protein>
    <submittedName>
        <fullName evidence="1">Uncharacterized protein</fullName>
    </submittedName>
</protein>
<dbReference type="EMBL" id="NIDE01000017">
    <property type="protein sequence ID" value="OWK36032.1"/>
    <property type="molecule type" value="Genomic_DNA"/>
</dbReference>
<proteinExistence type="predicted"/>
<accession>A0A225D3F4</accession>
<sequence>MWADYYLRPNGDVVVVGEDYDHPEVDTVYSDRSNVMKLLVWGSKRYPKLGELIPVRPPGAVDCPCRAIPIFAEGKVLCSKCGALGWLAPTVT</sequence>